<feature type="compositionally biased region" description="Basic and acidic residues" evidence="1">
    <location>
        <begin position="1"/>
        <end position="14"/>
    </location>
</feature>
<keyword evidence="4" id="KW-1185">Reference proteome</keyword>
<evidence type="ECO:0000313" key="3">
    <source>
        <dbReference type="EMBL" id="KAF2096641.1"/>
    </source>
</evidence>
<evidence type="ECO:0000256" key="1">
    <source>
        <dbReference type="SAM" id="MobiDB-lite"/>
    </source>
</evidence>
<accession>A0A9P4M3E7</accession>
<evidence type="ECO:0000256" key="2">
    <source>
        <dbReference type="SAM" id="Phobius"/>
    </source>
</evidence>
<dbReference type="Proteomes" id="UP000799772">
    <property type="component" value="Unassembled WGS sequence"/>
</dbReference>
<gene>
    <name evidence="3" type="ORF">NA57DRAFT_58542</name>
</gene>
<feature type="region of interest" description="Disordered" evidence="1">
    <location>
        <begin position="1"/>
        <end position="240"/>
    </location>
</feature>
<feature type="region of interest" description="Disordered" evidence="1">
    <location>
        <begin position="267"/>
        <end position="349"/>
    </location>
</feature>
<feature type="compositionally biased region" description="Polar residues" evidence="1">
    <location>
        <begin position="179"/>
        <end position="240"/>
    </location>
</feature>
<dbReference type="EMBL" id="ML978129">
    <property type="protein sequence ID" value="KAF2096641.1"/>
    <property type="molecule type" value="Genomic_DNA"/>
</dbReference>
<reference evidence="3" key="1">
    <citation type="journal article" date="2020" name="Stud. Mycol.">
        <title>101 Dothideomycetes genomes: a test case for predicting lifestyles and emergence of pathogens.</title>
        <authorList>
            <person name="Haridas S."/>
            <person name="Albert R."/>
            <person name="Binder M."/>
            <person name="Bloem J."/>
            <person name="Labutti K."/>
            <person name="Salamov A."/>
            <person name="Andreopoulos B."/>
            <person name="Baker S."/>
            <person name="Barry K."/>
            <person name="Bills G."/>
            <person name="Bluhm B."/>
            <person name="Cannon C."/>
            <person name="Castanera R."/>
            <person name="Culley D."/>
            <person name="Daum C."/>
            <person name="Ezra D."/>
            <person name="Gonzalez J."/>
            <person name="Henrissat B."/>
            <person name="Kuo A."/>
            <person name="Liang C."/>
            <person name="Lipzen A."/>
            <person name="Lutzoni F."/>
            <person name="Magnuson J."/>
            <person name="Mondo S."/>
            <person name="Nolan M."/>
            <person name="Ohm R."/>
            <person name="Pangilinan J."/>
            <person name="Park H.-J."/>
            <person name="Ramirez L."/>
            <person name="Alfaro M."/>
            <person name="Sun H."/>
            <person name="Tritt A."/>
            <person name="Yoshinaga Y."/>
            <person name="Zwiers L.-H."/>
            <person name="Turgeon B."/>
            <person name="Goodwin S."/>
            <person name="Spatafora J."/>
            <person name="Crous P."/>
            <person name="Grigoriev I."/>
        </authorList>
    </citation>
    <scope>NUCLEOTIDE SEQUENCE</scope>
    <source>
        <strain evidence="3">CBS 133067</strain>
    </source>
</reference>
<proteinExistence type="predicted"/>
<keyword evidence="2" id="KW-1133">Transmembrane helix</keyword>
<feature type="transmembrane region" description="Helical" evidence="2">
    <location>
        <begin position="373"/>
        <end position="397"/>
    </location>
</feature>
<protein>
    <submittedName>
        <fullName evidence="3">Uncharacterized protein</fullName>
    </submittedName>
</protein>
<dbReference type="OrthoDB" id="5413188at2759"/>
<keyword evidence="2" id="KW-0472">Membrane</keyword>
<keyword evidence="2" id="KW-0812">Transmembrane</keyword>
<sequence>MERVASEHAGEGRDSNTPTQRGNTARAPNGVQSAIQMGGRVRSDDSWIEVSSQPSSSSLSSAGAPSPADEIITTGLRIQHDSNAQRRRRQLDRARTGGLHMAQSPRGASSSQEEYEESESESDRVMTSSNEGLAAPSPLQREWRPSMSSTSSNLGDGEDEDSDENATAINVGRGAQPHLSFQPQPNAFNRPPSTSGQRAQSAQLYNPSSATRPAVRSGSQRHSYPTQRQTQHTPFNAISPSYQADHDAALRASLSTLLSCAAAARGLPKSGNAPGTAPGPSARIEPTGLRIVPESDILGPSPPDTRSRRTNAGTSSPRSRSADKSKRRGSSKDRSRAAKKRRASSNTGGFAGHVPYSSYGFGSYSIDDISPTLLTWVVSAGVVVLVSALSFSAGYVVGKEAGRTEAVGGVGSCGREVVGSVRGSGLRRSLVERVY</sequence>
<name>A0A9P4M3E7_9PEZI</name>
<organism evidence="3 4">
    <name type="scientific">Rhizodiscina lignyota</name>
    <dbReference type="NCBI Taxonomy" id="1504668"/>
    <lineage>
        <taxon>Eukaryota</taxon>
        <taxon>Fungi</taxon>
        <taxon>Dikarya</taxon>
        <taxon>Ascomycota</taxon>
        <taxon>Pezizomycotina</taxon>
        <taxon>Dothideomycetes</taxon>
        <taxon>Pleosporomycetidae</taxon>
        <taxon>Aulographales</taxon>
        <taxon>Rhizodiscinaceae</taxon>
        <taxon>Rhizodiscina</taxon>
    </lineage>
</organism>
<dbReference type="AlphaFoldDB" id="A0A9P4M3E7"/>
<feature type="compositionally biased region" description="Low complexity" evidence="1">
    <location>
        <begin position="51"/>
        <end position="68"/>
    </location>
</feature>
<comment type="caution">
    <text evidence="3">The sequence shown here is derived from an EMBL/GenBank/DDBJ whole genome shotgun (WGS) entry which is preliminary data.</text>
</comment>
<evidence type="ECO:0000313" key="4">
    <source>
        <dbReference type="Proteomes" id="UP000799772"/>
    </source>
</evidence>
<feature type="compositionally biased region" description="Basic and acidic residues" evidence="1">
    <location>
        <begin position="320"/>
        <end position="336"/>
    </location>
</feature>